<evidence type="ECO:0000313" key="2">
    <source>
        <dbReference type="Proteomes" id="UP000287651"/>
    </source>
</evidence>
<dbReference type="Proteomes" id="UP000287651">
    <property type="component" value="Unassembled WGS sequence"/>
</dbReference>
<protein>
    <submittedName>
        <fullName evidence="1">Uncharacterized protein</fullName>
    </submittedName>
</protein>
<organism evidence="1 2">
    <name type="scientific">Ensete ventricosum</name>
    <name type="common">Abyssinian banana</name>
    <name type="synonym">Musa ensete</name>
    <dbReference type="NCBI Taxonomy" id="4639"/>
    <lineage>
        <taxon>Eukaryota</taxon>
        <taxon>Viridiplantae</taxon>
        <taxon>Streptophyta</taxon>
        <taxon>Embryophyta</taxon>
        <taxon>Tracheophyta</taxon>
        <taxon>Spermatophyta</taxon>
        <taxon>Magnoliopsida</taxon>
        <taxon>Liliopsida</taxon>
        <taxon>Zingiberales</taxon>
        <taxon>Musaceae</taxon>
        <taxon>Ensete</taxon>
    </lineage>
</organism>
<reference evidence="1 2" key="1">
    <citation type="journal article" date="2014" name="Agronomy (Basel)">
        <title>A Draft Genome Sequence for Ensete ventricosum, the Drought-Tolerant Tree Against Hunger.</title>
        <authorList>
            <person name="Harrison J."/>
            <person name="Moore K.A."/>
            <person name="Paszkiewicz K."/>
            <person name="Jones T."/>
            <person name="Grant M."/>
            <person name="Ambacheew D."/>
            <person name="Muzemil S."/>
            <person name="Studholme D.J."/>
        </authorList>
    </citation>
    <scope>NUCLEOTIDE SEQUENCE [LARGE SCALE GENOMIC DNA]</scope>
</reference>
<evidence type="ECO:0000313" key="1">
    <source>
        <dbReference type="EMBL" id="RRT33433.1"/>
    </source>
</evidence>
<proteinExistence type="predicted"/>
<dbReference type="EMBL" id="AMZH03029023">
    <property type="protein sequence ID" value="RRT33433.1"/>
    <property type="molecule type" value="Genomic_DNA"/>
</dbReference>
<dbReference type="AlphaFoldDB" id="A0A426X1U5"/>
<comment type="caution">
    <text evidence="1">The sequence shown here is derived from an EMBL/GenBank/DDBJ whole genome shotgun (WGS) entry which is preliminary data.</text>
</comment>
<name>A0A426X1U5_ENSVE</name>
<gene>
    <name evidence="1" type="ORF">B296_00019223</name>
</gene>
<accession>A0A426X1U5</accession>
<sequence>MPTDGAFARRHHPYGRLLPLAGVAGLPFGLVVGGRPCMRAGRPSSLLSLLRKRTSEALNLAFSASSISMALV</sequence>